<protein>
    <submittedName>
        <fullName evidence="2">Uncharacterized protein</fullName>
    </submittedName>
</protein>
<dbReference type="AlphaFoldDB" id="A0A364NLZ7"/>
<dbReference type="Proteomes" id="UP000250744">
    <property type="component" value="Unassembled WGS sequence"/>
</dbReference>
<evidence type="ECO:0000313" key="3">
    <source>
        <dbReference type="Proteomes" id="UP000250744"/>
    </source>
</evidence>
<dbReference type="EMBL" id="QKRX01000006">
    <property type="protein sequence ID" value="RAU18139.1"/>
    <property type="molecule type" value="Genomic_DNA"/>
</dbReference>
<evidence type="ECO:0000313" key="2">
    <source>
        <dbReference type="EMBL" id="RAU18139.1"/>
    </source>
</evidence>
<feature type="transmembrane region" description="Helical" evidence="1">
    <location>
        <begin position="33"/>
        <end position="52"/>
    </location>
</feature>
<name>A0A364NLZ7_9GAMM</name>
<proteinExistence type="predicted"/>
<accession>A0A364NLZ7</accession>
<keyword evidence="1" id="KW-1133">Transmembrane helix</keyword>
<reference evidence="2 3" key="1">
    <citation type="submission" date="2018-06" db="EMBL/GenBank/DDBJ databases">
        <title>Nitrincola tibetense sp. nov., isolated from Lake XuguoCo on Tibetan Plateau.</title>
        <authorList>
            <person name="Xing P."/>
        </authorList>
    </citation>
    <scope>NUCLEOTIDE SEQUENCE [LARGE SCALE GENOMIC DNA]</scope>
    <source>
        <strain evidence="3">xg18</strain>
    </source>
</reference>
<sequence length="79" mass="9193">MSYFKFSSIFYIILLITIVFMASKSSLDPIEKIAFIGITFSLGCIPIARFFYTNKKNIESYSRKPTKKNIFKIFFGDLK</sequence>
<gene>
    <name evidence="2" type="ORF">DN062_10185</name>
</gene>
<keyword evidence="3" id="KW-1185">Reference proteome</keyword>
<keyword evidence="1" id="KW-0812">Transmembrane</keyword>
<feature type="transmembrane region" description="Helical" evidence="1">
    <location>
        <begin position="9"/>
        <end position="27"/>
    </location>
</feature>
<organism evidence="2 3">
    <name type="scientific">Nitrincola tibetensis</name>
    <dbReference type="NCBI Taxonomy" id="2219697"/>
    <lineage>
        <taxon>Bacteria</taxon>
        <taxon>Pseudomonadati</taxon>
        <taxon>Pseudomonadota</taxon>
        <taxon>Gammaproteobacteria</taxon>
        <taxon>Oceanospirillales</taxon>
        <taxon>Oceanospirillaceae</taxon>
        <taxon>Nitrincola</taxon>
    </lineage>
</organism>
<comment type="caution">
    <text evidence="2">The sequence shown here is derived from an EMBL/GenBank/DDBJ whole genome shotgun (WGS) entry which is preliminary data.</text>
</comment>
<keyword evidence="1" id="KW-0472">Membrane</keyword>
<evidence type="ECO:0000256" key="1">
    <source>
        <dbReference type="SAM" id="Phobius"/>
    </source>
</evidence>